<keyword evidence="2" id="KW-0378">Hydrolase</keyword>
<comment type="caution">
    <text evidence="2">The sequence shown here is derived from an EMBL/GenBank/DDBJ whole genome shotgun (WGS) entry which is preliminary data.</text>
</comment>
<proteinExistence type="predicted"/>
<dbReference type="SUPFAM" id="SSF56601">
    <property type="entry name" value="beta-lactamase/transpeptidase-like"/>
    <property type="match status" value="1"/>
</dbReference>
<dbReference type="RefSeq" id="WP_308487483.1">
    <property type="nucleotide sequence ID" value="NZ_JAVFCB010000001.1"/>
</dbReference>
<evidence type="ECO:0000259" key="1">
    <source>
        <dbReference type="Pfam" id="PF00144"/>
    </source>
</evidence>
<dbReference type="GO" id="GO:0016787">
    <property type="term" value="F:hydrolase activity"/>
    <property type="evidence" value="ECO:0007669"/>
    <property type="project" value="UniProtKB-KW"/>
</dbReference>
<dbReference type="InterPro" id="IPR012338">
    <property type="entry name" value="Beta-lactam/transpept-like"/>
</dbReference>
<dbReference type="Pfam" id="PF00144">
    <property type="entry name" value="Beta-lactamase"/>
    <property type="match status" value="1"/>
</dbReference>
<dbReference type="Proteomes" id="UP001230289">
    <property type="component" value="Unassembled WGS sequence"/>
</dbReference>
<name>A0ABU0XBV4_9MICO</name>
<dbReference type="PANTHER" id="PTHR46825">
    <property type="entry name" value="D-ALANYL-D-ALANINE-CARBOXYPEPTIDASE/ENDOPEPTIDASE AMPH"/>
    <property type="match status" value="1"/>
</dbReference>
<evidence type="ECO:0000313" key="2">
    <source>
        <dbReference type="EMBL" id="MDQ4212548.1"/>
    </source>
</evidence>
<gene>
    <name evidence="2" type="ORF">RBR11_01295</name>
</gene>
<accession>A0ABU0XBV4</accession>
<dbReference type="EC" id="3.1.1.103" evidence="2"/>
<keyword evidence="3" id="KW-1185">Reference proteome</keyword>
<dbReference type="InterPro" id="IPR001466">
    <property type="entry name" value="Beta-lactam-related"/>
</dbReference>
<dbReference type="PANTHER" id="PTHR46825:SF9">
    <property type="entry name" value="BETA-LACTAMASE-RELATED DOMAIN-CONTAINING PROTEIN"/>
    <property type="match status" value="1"/>
</dbReference>
<reference evidence="2 3" key="1">
    <citation type="submission" date="2023-08" db="EMBL/GenBank/DDBJ databases">
        <title>Microbacterium sp. nov., isolated from a waste landfill.</title>
        <authorList>
            <person name="Wen W."/>
        </authorList>
    </citation>
    <scope>NUCLEOTIDE SEQUENCE [LARGE SCALE GENOMIC DNA]</scope>
    <source>
        <strain evidence="2 3">ASV81</strain>
    </source>
</reference>
<evidence type="ECO:0000313" key="3">
    <source>
        <dbReference type="Proteomes" id="UP001230289"/>
    </source>
</evidence>
<feature type="domain" description="Beta-lactamase-related" evidence="1">
    <location>
        <begin position="8"/>
        <end position="329"/>
    </location>
</feature>
<protein>
    <submittedName>
        <fullName evidence="2">Serine hydrolase domain-containing protein</fullName>
        <ecNumber evidence="2">3.1.1.103</ecNumber>
    </submittedName>
</protein>
<dbReference type="Gene3D" id="3.40.710.10">
    <property type="entry name" value="DD-peptidase/beta-lactamase superfamily"/>
    <property type="match status" value="1"/>
</dbReference>
<sequence>MPDANDVTQIVAGLAQEAGIPGAACTVLHAGAAIDVVTGWANPQAGWVTTTETGFQIGSVTKMVTAMTLMACVERGLLRLEDEVVDLVPGLRHSVDGRIAEIRVQDLLHHRSGFESQYWTDLGRGQSARRLTVTAVADVPLIHAPGEIFSYTNNGYVLAGYLVERLLGRDWEDAVEDLVCAPLALETLSVLPERALLGPVALGQLRDPVSPAGYRPARRWATARGLASGGGITVSAHDLARTVRAYAGLSHGAAGRPLSTETTTLMQETLTEVPGWKYEAWGLGHAVFPTVDGRTMLGHDGQSPSQAAAVRVVPDEDLVVTVCSNAAWGSAFASRAAEALVAEFTGIRRTPPPAPDGSIAGVGPQYSGVFRRLNSLHSAQRVGDRLVMTETGTMSDQFGFFGITDAPSPTCTEYRPVHEGSFVADDGSELHFLRPDAGGAPTWIHDGFRIATRASPAR</sequence>
<dbReference type="EMBL" id="JAVFCB010000001">
    <property type="protein sequence ID" value="MDQ4212548.1"/>
    <property type="molecule type" value="Genomic_DNA"/>
</dbReference>
<dbReference type="InterPro" id="IPR050491">
    <property type="entry name" value="AmpC-like"/>
</dbReference>
<organism evidence="2 3">
    <name type="scientific">Microbacterium capsulatum</name>
    <dbReference type="NCBI Taxonomy" id="3041921"/>
    <lineage>
        <taxon>Bacteria</taxon>
        <taxon>Bacillati</taxon>
        <taxon>Actinomycetota</taxon>
        <taxon>Actinomycetes</taxon>
        <taxon>Micrococcales</taxon>
        <taxon>Microbacteriaceae</taxon>
        <taxon>Microbacterium</taxon>
    </lineage>
</organism>